<proteinExistence type="predicted"/>
<keyword evidence="3" id="KW-1185">Reference proteome</keyword>
<comment type="caution">
    <text evidence="2">The sequence shown here is derived from an EMBL/GenBank/DDBJ whole genome shotgun (WGS) entry which is preliminary data.</text>
</comment>
<feature type="compositionally biased region" description="Basic and acidic residues" evidence="1">
    <location>
        <begin position="99"/>
        <end position="111"/>
    </location>
</feature>
<evidence type="ECO:0008006" key="4">
    <source>
        <dbReference type="Google" id="ProtNLM"/>
    </source>
</evidence>
<name>A0ABP8VFI9_9ACTN</name>
<dbReference type="Proteomes" id="UP001501195">
    <property type="component" value="Unassembled WGS sequence"/>
</dbReference>
<organism evidence="2 3">
    <name type="scientific">Kineococcus glutinatus</name>
    <dbReference type="NCBI Taxonomy" id="1070872"/>
    <lineage>
        <taxon>Bacteria</taxon>
        <taxon>Bacillati</taxon>
        <taxon>Actinomycetota</taxon>
        <taxon>Actinomycetes</taxon>
        <taxon>Kineosporiales</taxon>
        <taxon>Kineosporiaceae</taxon>
        <taxon>Kineococcus</taxon>
    </lineage>
</organism>
<gene>
    <name evidence="2" type="ORF">GCM10023225_33600</name>
</gene>
<protein>
    <recommendedName>
        <fullName evidence="4">DivIVA domain-containing protein</fullName>
    </recommendedName>
</protein>
<dbReference type="EMBL" id="BAABIL010000683">
    <property type="protein sequence ID" value="GAA4660119.1"/>
    <property type="molecule type" value="Genomic_DNA"/>
</dbReference>
<accession>A0ABP8VFI9</accession>
<evidence type="ECO:0000313" key="3">
    <source>
        <dbReference type="Proteomes" id="UP001501195"/>
    </source>
</evidence>
<sequence>MTLVLVLLVLAAVAAAVAVGAGRLGGGMGPVTSTRPFVGLPPGEVRPSDVDDVRFSVGLRGYRMDEVDAVLARLREELRERDDELAAWREEPGDELDLRDDLPGDDLRDDLPGDDLPGTR</sequence>
<evidence type="ECO:0000313" key="2">
    <source>
        <dbReference type="EMBL" id="GAA4660119.1"/>
    </source>
</evidence>
<dbReference type="InterPro" id="IPR019933">
    <property type="entry name" value="DivIVA_domain"/>
</dbReference>
<reference evidence="3" key="1">
    <citation type="journal article" date="2019" name="Int. J. Syst. Evol. Microbiol.">
        <title>The Global Catalogue of Microorganisms (GCM) 10K type strain sequencing project: providing services to taxonomists for standard genome sequencing and annotation.</title>
        <authorList>
            <consortium name="The Broad Institute Genomics Platform"/>
            <consortium name="The Broad Institute Genome Sequencing Center for Infectious Disease"/>
            <person name="Wu L."/>
            <person name="Ma J."/>
        </authorList>
    </citation>
    <scope>NUCLEOTIDE SEQUENCE [LARGE SCALE GENOMIC DNA]</scope>
    <source>
        <strain evidence="3">JCM 18126</strain>
    </source>
</reference>
<dbReference type="Gene3D" id="6.10.250.660">
    <property type="match status" value="1"/>
</dbReference>
<feature type="region of interest" description="Disordered" evidence="1">
    <location>
        <begin position="89"/>
        <end position="120"/>
    </location>
</feature>
<dbReference type="RefSeq" id="WP_345713972.1">
    <property type="nucleotide sequence ID" value="NZ_BAABIL010000683.1"/>
</dbReference>
<dbReference type="NCBIfam" id="TIGR03544">
    <property type="entry name" value="DivI1A_domain"/>
    <property type="match status" value="1"/>
</dbReference>
<evidence type="ECO:0000256" key="1">
    <source>
        <dbReference type="SAM" id="MobiDB-lite"/>
    </source>
</evidence>